<dbReference type="Proteomes" id="UP000026961">
    <property type="component" value="Chromosome 7"/>
</dbReference>
<reference evidence="2" key="2">
    <citation type="submission" date="2018-05" db="EMBL/GenBank/DDBJ databases">
        <title>OgluRS3 (Oryza glumaepatula Reference Sequence Version 3).</title>
        <authorList>
            <person name="Zhang J."/>
            <person name="Kudrna D."/>
            <person name="Lee S."/>
            <person name="Talag J."/>
            <person name="Welchert J."/>
            <person name="Wing R.A."/>
        </authorList>
    </citation>
    <scope>NUCLEOTIDE SEQUENCE [LARGE SCALE GENOMIC DNA]</scope>
</reference>
<evidence type="ECO:0000313" key="2">
    <source>
        <dbReference type="EnsemblPlants" id="OGLUM07G17760.1"/>
    </source>
</evidence>
<dbReference type="Gramene" id="OGLUM07G17760.1">
    <property type="protein sequence ID" value="OGLUM07G17760.1"/>
    <property type="gene ID" value="OGLUM07G17760"/>
</dbReference>
<feature type="region of interest" description="Disordered" evidence="1">
    <location>
        <begin position="186"/>
        <end position="220"/>
    </location>
</feature>
<feature type="compositionally biased region" description="Low complexity" evidence="1">
    <location>
        <begin position="154"/>
        <end position="169"/>
    </location>
</feature>
<evidence type="ECO:0000256" key="1">
    <source>
        <dbReference type="SAM" id="MobiDB-lite"/>
    </source>
</evidence>
<dbReference type="HOGENOM" id="CLU_951154_0_0_1"/>
<proteinExistence type="predicted"/>
<reference evidence="2" key="1">
    <citation type="submission" date="2015-04" db="UniProtKB">
        <authorList>
            <consortium name="EnsemblPlants"/>
        </authorList>
    </citation>
    <scope>IDENTIFICATION</scope>
</reference>
<keyword evidence="3" id="KW-1185">Reference proteome</keyword>
<protein>
    <submittedName>
        <fullName evidence="2">Uncharacterized protein</fullName>
    </submittedName>
</protein>
<organism evidence="2">
    <name type="scientific">Oryza glumipatula</name>
    <dbReference type="NCBI Taxonomy" id="40148"/>
    <lineage>
        <taxon>Eukaryota</taxon>
        <taxon>Viridiplantae</taxon>
        <taxon>Streptophyta</taxon>
        <taxon>Embryophyta</taxon>
        <taxon>Tracheophyta</taxon>
        <taxon>Spermatophyta</taxon>
        <taxon>Magnoliopsida</taxon>
        <taxon>Liliopsida</taxon>
        <taxon>Poales</taxon>
        <taxon>Poaceae</taxon>
        <taxon>BOP clade</taxon>
        <taxon>Oryzoideae</taxon>
        <taxon>Oryzeae</taxon>
        <taxon>Oryzinae</taxon>
        <taxon>Oryza</taxon>
    </lineage>
</organism>
<accession>A0A0E0AL68</accession>
<name>A0A0E0AL68_9ORYZ</name>
<dbReference type="EnsemblPlants" id="OGLUM07G17760.1">
    <property type="protein sequence ID" value="OGLUM07G17760.1"/>
    <property type="gene ID" value="OGLUM07G17760"/>
</dbReference>
<feature type="region of interest" description="Disordered" evidence="1">
    <location>
        <begin position="143"/>
        <end position="171"/>
    </location>
</feature>
<dbReference type="AlphaFoldDB" id="A0A0E0AL68"/>
<feature type="compositionally biased region" description="Low complexity" evidence="1">
    <location>
        <begin position="204"/>
        <end position="218"/>
    </location>
</feature>
<evidence type="ECO:0000313" key="3">
    <source>
        <dbReference type="Proteomes" id="UP000026961"/>
    </source>
</evidence>
<sequence>MRFYHISGDTCKVSDDTYQISCDSYHVSGDTCEVSDDTYNRVIPARYQVLIPSRYRVIPTRYHAILPRIRYQTIPITYQVILTRYHVIPIRYRSISTTYRVILARYQVIPTRYQELGVEALSAAAASSPIHAPHRTRTSLLAAASSPVHGPHRSSSPATVSSVGSTSPATMPVVHASAGGRVLHAGARRRRRCHHLAGSSAVHAPRQSSSPAPSLSPRRILRRPCDHAPRRSSPVAASSTAELIIGVTAITTSGYLATSNEQVVGKRSIPLGERYTGKIPYMLFLKDTTKLPE</sequence>
<feature type="compositionally biased region" description="Basic residues" evidence="1">
    <location>
        <begin position="186"/>
        <end position="195"/>
    </location>
</feature>